<dbReference type="AlphaFoldDB" id="A0LS03"/>
<name>A0LS03_ACIC1</name>
<evidence type="ECO:0000256" key="3">
    <source>
        <dbReference type="ARBA" id="ARBA00022692"/>
    </source>
</evidence>
<dbReference type="KEGG" id="ace:Acel_0439"/>
<evidence type="ECO:0000256" key="2">
    <source>
        <dbReference type="ARBA" id="ARBA00022475"/>
    </source>
</evidence>
<feature type="transmembrane region" description="Helical" evidence="6">
    <location>
        <begin position="260"/>
        <end position="280"/>
    </location>
</feature>
<keyword evidence="4 6" id="KW-1133">Transmembrane helix</keyword>
<dbReference type="Pfam" id="PF03706">
    <property type="entry name" value="LPG_synthase_TM"/>
    <property type="match status" value="1"/>
</dbReference>
<dbReference type="eggNOG" id="COG0392">
    <property type="taxonomic scope" value="Bacteria"/>
</dbReference>
<dbReference type="STRING" id="351607.Acel_0439"/>
<evidence type="ECO:0000256" key="6">
    <source>
        <dbReference type="SAM" id="Phobius"/>
    </source>
</evidence>
<feature type="transmembrane region" description="Helical" evidence="6">
    <location>
        <begin position="201"/>
        <end position="222"/>
    </location>
</feature>
<dbReference type="EMBL" id="CP000481">
    <property type="protein sequence ID" value="ABK52213.1"/>
    <property type="molecule type" value="Genomic_DNA"/>
</dbReference>
<gene>
    <name evidence="7" type="ordered locus">Acel_0439</name>
</gene>
<feature type="transmembrane region" description="Helical" evidence="6">
    <location>
        <begin position="49"/>
        <end position="70"/>
    </location>
</feature>
<evidence type="ECO:0000313" key="7">
    <source>
        <dbReference type="EMBL" id="ABK52213.1"/>
    </source>
</evidence>
<dbReference type="Proteomes" id="UP000008221">
    <property type="component" value="Chromosome"/>
</dbReference>
<feature type="transmembrane region" description="Helical" evidence="6">
    <location>
        <begin position="120"/>
        <end position="141"/>
    </location>
</feature>
<dbReference type="GO" id="GO:0005886">
    <property type="term" value="C:plasma membrane"/>
    <property type="evidence" value="ECO:0007669"/>
    <property type="project" value="UniProtKB-SubCell"/>
</dbReference>
<dbReference type="RefSeq" id="WP_011719276.1">
    <property type="nucleotide sequence ID" value="NC_008578.1"/>
</dbReference>
<dbReference type="InParanoid" id="A0LS03"/>
<comment type="subcellular location">
    <subcellularLocation>
        <location evidence="1">Cell membrane</location>
        <topology evidence="1">Multi-pass membrane protein</topology>
    </subcellularLocation>
</comment>
<feature type="transmembrane region" description="Helical" evidence="6">
    <location>
        <begin position="228"/>
        <end position="248"/>
    </location>
</feature>
<evidence type="ECO:0000256" key="4">
    <source>
        <dbReference type="ARBA" id="ARBA00022989"/>
    </source>
</evidence>
<evidence type="ECO:0000256" key="5">
    <source>
        <dbReference type="ARBA" id="ARBA00023136"/>
    </source>
</evidence>
<dbReference type="HOGENOM" id="CLU_064500_0_0_11"/>
<keyword evidence="3 6" id="KW-0812">Transmembrane</keyword>
<accession>A0LS03</accession>
<dbReference type="InterPro" id="IPR022791">
    <property type="entry name" value="L-PG_synthase/AglD"/>
</dbReference>
<keyword evidence="5 6" id="KW-0472">Membrane</keyword>
<keyword evidence="2" id="KW-1003">Cell membrane</keyword>
<feature type="transmembrane region" description="Helical" evidence="6">
    <location>
        <begin position="153"/>
        <end position="173"/>
    </location>
</feature>
<evidence type="ECO:0000256" key="1">
    <source>
        <dbReference type="ARBA" id="ARBA00004651"/>
    </source>
</evidence>
<proteinExistence type="predicted"/>
<organism evidence="7 8">
    <name type="scientific">Acidothermus cellulolyticus (strain ATCC 43068 / DSM 8971 / 11B)</name>
    <dbReference type="NCBI Taxonomy" id="351607"/>
    <lineage>
        <taxon>Bacteria</taxon>
        <taxon>Bacillati</taxon>
        <taxon>Actinomycetota</taxon>
        <taxon>Actinomycetes</taxon>
        <taxon>Acidothermales</taxon>
        <taxon>Acidothermaceae</taxon>
        <taxon>Acidothermus</taxon>
    </lineage>
</organism>
<sequence length="327" mass="34154">MRHPLTPRTRTLLRVVLLGVIVAAFAVAVRDRWGAVRDSLTDLPVWSLAAATALGFANIGAAMFSWRTLLADLGSPLRLRDAARIFYLGQLGKYLPGSVWTVVAQVELGRDHGVPPRRSVAASAVSLGISLAAGLLLAAVTLPYSARAALEHYWWALLALPVIAVALLPRNVYRLTHLILRLLRREPPDHEFSWRGVLRSFGWQLTGWLGLGTQALVLAVALHADAGHAAPVALGGAALAWCAGFLAVPVPAGAGVREAVYLAVLAPVLPAGPALAIALVSRAIATLGDGIFAAGALLAARSGRAAVQPGAAFHSPLAGKSQRTGGE</sequence>
<reference evidence="7 8" key="1">
    <citation type="journal article" date="2009" name="Genome Res.">
        <title>Complete genome of the cellulolytic thermophile Acidothermus cellulolyticus 11B provides insights into its ecophysiological and evolutionary adaptations.</title>
        <authorList>
            <person name="Barabote R.D."/>
            <person name="Xie G."/>
            <person name="Leu D.H."/>
            <person name="Normand P."/>
            <person name="Necsulea A."/>
            <person name="Daubin V."/>
            <person name="Medigue C."/>
            <person name="Adney W.S."/>
            <person name="Xu X.C."/>
            <person name="Lapidus A."/>
            <person name="Parales R.E."/>
            <person name="Detter C."/>
            <person name="Pujic P."/>
            <person name="Bruce D."/>
            <person name="Lavire C."/>
            <person name="Challacombe J.F."/>
            <person name="Brettin T.S."/>
            <person name="Berry A.M."/>
        </authorList>
    </citation>
    <scope>NUCLEOTIDE SEQUENCE [LARGE SCALE GENOMIC DNA]</scope>
    <source>
        <strain evidence="8">ATCC 43068 / DSM 8971 / 11B</strain>
    </source>
</reference>
<feature type="transmembrane region" description="Helical" evidence="6">
    <location>
        <begin position="12"/>
        <end position="29"/>
    </location>
</feature>
<evidence type="ECO:0000313" key="8">
    <source>
        <dbReference type="Proteomes" id="UP000008221"/>
    </source>
</evidence>
<protein>
    <submittedName>
        <fullName evidence="7">Uncharacterized protein</fullName>
    </submittedName>
</protein>
<keyword evidence="8" id="KW-1185">Reference proteome</keyword>
<dbReference type="OrthoDB" id="6057470at2"/>